<evidence type="ECO:0000313" key="2">
    <source>
        <dbReference type="Proteomes" id="UP000824120"/>
    </source>
</evidence>
<accession>A0A9J5W1K3</accession>
<name>A0A9J5W1K3_SOLCO</name>
<protein>
    <submittedName>
        <fullName evidence="1">Uncharacterized protein</fullName>
    </submittedName>
</protein>
<organism evidence="1 2">
    <name type="scientific">Solanum commersonii</name>
    <name type="common">Commerson's wild potato</name>
    <name type="synonym">Commerson's nightshade</name>
    <dbReference type="NCBI Taxonomy" id="4109"/>
    <lineage>
        <taxon>Eukaryota</taxon>
        <taxon>Viridiplantae</taxon>
        <taxon>Streptophyta</taxon>
        <taxon>Embryophyta</taxon>
        <taxon>Tracheophyta</taxon>
        <taxon>Spermatophyta</taxon>
        <taxon>Magnoliopsida</taxon>
        <taxon>eudicotyledons</taxon>
        <taxon>Gunneridae</taxon>
        <taxon>Pentapetalae</taxon>
        <taxon>asterids</taxon>
        <taxon>lamiids</taxon>
        <taxon>Solanales</taxon>
        <taxon>Solanaceae</taxon>
        <taxon>Solanoideae</taxon>
        <taxon>Solaneae</taxon>
        <taxon>Solanum</taxon>
    </lineage>
</organism>
<evidence type="ECO:0000313" key="1">
    <source>
        <dbReference type="EMBL" id="KAG5569387.1"/>
    </source>
</evidence>
<gene>
    <name evidence="1" type="ORF">H5410_059153</name>
</gene>
<comment type="caution">
    <text evidence="1">The sequence shown here is derived from an EMBL/GenBank/DDBJ whole genome shotgun (WGS) entry which is preliminary data.</text>
</comment>
<dbReference type="Proteomes" id="UP000824120">
    <property type="component" value="Chromosome 12"/>
</dbReference>
<keyword evidence="2" id="KW-1185">Reference proteome</keyword>
<sequence length="82" mass="9355">MLVPGNVQAYLTSLYRRYKESSNKDQSTLSGEGTRDNIRRKLKVSPEEVNAIICKMPVAVLPRENLANILFIFEALHQLDHL</sequence>
<proteinExistence type="predicted"/>
<dbReference type="AlphaFoldDB" id="A0A9J5W1K3"/>
<dbReference type="EMBL" id="JACXVP010000012">
    <property type="protein sequence ID" value="KAG5569387.1"/>
    <property type="molecule type" value="Genomic_DNA"/>
</dbReference>
<reference evidence="1 2" key="1">
    <citation type="submission" date="2020-09" db="EMBL/GenBank/DDBJ databases">
        <title>De no assembly of potato wild relative species, Solanum commersonii.</title>
        <authorList>
            <person name="Cho K."/>
        </authorList>
    </citation>
    <scope>NUCLEOTIDE SEQUENCE [LARGE SCALE GENOMIC DNA]</scope>
    <source>
        <strain evidence="1">LZ3.2</strain>
        <tissue evidence="1">Leaf</tissue>
    </source>
</reference>